<dbReference type="EMBL" id="CAKMMF010000001">
    <property type="protein sequence ID" value="CAH1189968.1"/>
    <property type="molecule type" value="Genomic_DNA"/>
</dbReference>
<reference evidence="5" key="1">
    <citation type="submission" date="2022-01" db="EMBL/GenBank/DDBJ databases">
        <authorList>
            <person name="Criscuolo A."/>
        </authorList>
    </citation>
    <scope>NUCLEOTIDE SEQUENCE</scope>
    <source>
        <strain evidence="5">CIP111893</strain>
    </source>
</reference>
<dbReference type="RefSeq" id="WP_236338217.1">
    <property type="nucleotide sequence ID" value="NZ_CAKMMF010000001.1"/>
</dbReference>
<dbReference type="Pfam" id="PF09922">
    <property type="entry name" value="LiaF-like_C"/>
    <property type="match status" value="1"/>
</dbReference>
<comment type="caution">
    <text evidence="5">The sequence shown here is derived from an EMBL/GenBank/DDBJ whole genome shotgun (WGS) entry which is preliminary data.</text>
</comment>
<name>A0ABM9BMX1_9BACL</name>
<evidence type="ECO:0000256" key="1">
    <source>
        <dbReference type="SAM" id="MobiDB-lite"/>
    </source>
</evidence>
<protein>
    <recommendedName>
        <fullName evidence="7">Lia operon protein LiaF</fullName>
    </recommendedName>
</protein>
<feature type="domain" description="Cell wall-active antibiotics response LiaF-like C-terminal" evidence="3">
    <location>
        <begin position="246"/>
        <end position="360"/>
    </location>
</feature>
<sequence length="364" mass="41285">MNSHFLNRILWGLFIIVIGVGFMLRQGGIIDFNIGELIRTFWPVILLFLGFQELLKELTSGKGSYWGAGVLLVIGFVFLGRNLDWLNWSIGDIVQLIWPAVIILVGLRMIFKPKKKEHTSPADEWKEYNDSDHRSDRYVPPAPPLHPDPTQPPVESGSKQEAEGPRDEGMTDSYKGSTGSINLGKHPHADKYYDYKQERMNAKAERHSQRAEKIRSRIEHKAHGCGNKGREEWWNYNPDAQTRSGFIGDIYMGSDYWELKPLNISHFIGDTVLDLTKAQIPPGETKINISSFIGDVKVFLPNDFETGIRVVSSAFIGDVAVLEEKEGGIFKHMNVETPYFHETEKRIKLQVSTFIGDVRVTKVG</sequence>
<feature type="compositionally biased region" description="Basic and acidic residues" evidence="1">
    <location>
        <begin position="158"/>
        <end position="169"/>
    </location>
</feature>
<dbReference type="Pfam" id="PF22570">
    <property type="entry name" value="LiaF-TM"/>
    <property type="match status" value="1"/>
</dbReference>
<dbReference type="Proteomes" id="UP000838686">
    <property type="component" value="Unassembled WGS sequence"/>
</dbReference>
<proteinExistence type="predicted"/>
<evidence type="ECO:0000313" key="5">
    <source>
        <dbReference type="EMBL" id="CAH1189968.1"/>
    </source>
</evidence>
<dbReference type="InterPro" id="IPR054331">
    <property type="entry name" value="LiaF_TM"/>
</dbReference>
<feature type="transmembrane region" description="Helical" evidence="2">
    <location>
        <begin position="30"/>
        <end position="51"/>
    </location>
</feature>
<feature type="transmembrane region" description="Helical" evidence="2">
    <location>
        <begin position="5"/>
        <end position="24"/>
    </location>
</feature>
<feature type="compositionally biased region" description="Pro residues" evidence="1">
    <location>
        <begin position="140"/>
        <end position="152"/>
    </location>
</feature>
<evidence type="ECO:0000259" key="3">
    <source>
        <dbReference type="Pfam" id="PF09922"/>
    </source>
</evidence>
<keyword evidence="2" id="KW-0812">Transmembrane</keyword>
<feature type="domain" description="LiaF transmembrane" evidence="4">
    <location>
        <begin position="10"/>
        <end position="116"/>
    </location>
</feature>
<gene>
    <name evidence="5" type="ORF">PAECIP111893_00052</name>
</gene>
<dbReference type="InterPro" id="IPR047793">
    <property type="entry name" value="LiaF_C"/>
</dbReference>
<dbReference type="InterPro" id="IPR024425">
    <property type="entry name" value="LiaF-like_C"/>
</dbReference>
<feature type="transmembrane region" description="Helical" evidence="2">
    <location>
        <begin position="93"/>
        <end position="111"/>
    </location>
</feature>
<evidence type="ECO:0000259" key="4">
    <source>
        <dbReference type="Pfam" id="PF22570"/>
    </source>
</evidence>
<accession>A0ABM9BMX1</accession>
<feature type="region of interest" description="Disordered" evidence="1">
    <location>
        <begin position="121"/>
        <end position="188"/>
    </location>
</feature>
<organism evidence="5 6">
    <name type="scientific">Paenibacillus plantiphilus</name>
    <dbReference type="NCBI Taxonomy" id="2905650"/>
    <lineage>
        <taxon>Bacteria</taxon>
        <taxon>Bacillati</taxon>
        <taxon>Bacillota</taxon>
        <taxon>Bacilli</taxon>
        <taxon>Bacillales</taxon>
        <taxon>Paenibacillaceae</taxon>
        <taxon>Paenibacillus</taxon>
    </lineage>
</organism>
<dbReference type="NCBIfam" id="NF040535">
    <property type="entry name" value="LiaF_C_term"/>
    <property type="match status" value="1"/>
</dbReference>
<keyword evidence="2" id="KW-0472">Membrane</keyword>
<keyword evidence="6" id="KW-1185">Reference proteome</keyword>
<feature type="transmembrane region" description="Helical" evidence="2">
    <location>
        <begin position="63"/>
        <end position="81"/>
    </location>
</feature>
<evidence type="ECO:0000313" key="6">
    <source>
        <dbReference type="Proteomes" id="UP000838686"/>
    </source>
</evidence>
<evidence type="ECO:0000256" key="2">
    <source>
        <dbReference type="SAM" id="Phobius"/>
    </source>
</evidence>
<keyword evidence="2" id="KW-1133">Transmembrane helix</keyword>
<feature type="compositionally biased region" description="Basic and acidic residues" evidence="1">
    <location>
        <begin position="121"/>
        <end position="137"/>
    </location>
</feature>
<evidence type="ECO:0008006" key="7">
    <source>
        <dbReference type="Google" id="ProtNLM"/>
    </source>
</evidence>